<dbReference type="RefSeq" id="WP_379850047.1">
    <property type="nucleotide sequence ID" value="NZ_JBHSMA010000013.1"/>
</dbReference>
<comment type="caution">
    <text evidence="1">The sequence shown here is derived from an EMBL/GenBank/DDBJ whole genome shotgun (WGS) entry which is preliminary data.</text>
</comment>
<sequence length="44" mass="5144">MVPRASAYDVLMRAEEIIANEKMIFNWVHEGQTIQEITRKGGYF</sequence>
<reference evidence="2" key="1">
    <citation type="journal article" date="2019" name="Int. J. Syst. Evol. Microbiol.">
        <title>The Global Catalogue of Microorganisms (GCM) 10K type strain sequencing project: providing services to taxonomists for standard genome sequencing and annotation.</title>
        <authorList>
            <consortium name="The Broad Institute Genomics Platform"/>
            <consortium name="The Broad Institute Genome Sequencing Center for Infectious Disease"/>
            <person name="Wu L."/>
            <person name="Ma J."/>
        </authorList>
    </citation>
    <scope>NUCLEOTIDE SEQUENCE [LARGE SCALE GENOMIC DNA]</scope>
    <source>
        <strain evidence="2">CCUG 55250</strain>
    </source>
</reference>
<keyword evidence="2" id="KW-1185">Reference proteome</keyword>
<name>A0ABW0IHZ1_9BACT</name>
<protein>
    <submittedName>
        <fullName evidence="1">Uncharacterized protein</fullName>
    </submittedName>
</protein>
<organism evidence="1 2">
    <name type="scientific">Larkinella bovis</name>
    <dbReference type="NCBI Taxonomy" id="683041"/>
    <lineage>
        <taxon>Bacteria</taxon>
        <taxon>Pseudomonadati</taxon>
        <taxon>Bacteroidota</taxon>
        <taxon>Cytophagia</taxon>
        <taxon>Cytophagales</taxon>
        <taxon>Spirosomataceae</taxon>
        <taxon>Larkinella</taxon>
    </lineage>
</organism>
<evidence type="ECO:0000313" key="1">
    <source>
        <dbReference type="EMBL" id="MFC5412489.1"/>
    </source>
</evidence>
<dbReference type="Proteomes" id="UP001596106">
    <property type="component" value="Unassembled WGS sequence"/>
</dbReference>
<gene>
    <name evidence="1" type="ORF">ACFPMF_24405</name>
</gene>
<evidence type="ECO:0000313" key="2">
    <source>
        <dbReference type="Proteomes" id="UP001596106"/>
    </source>
</evidence>
<accession>A0ABW0IHZ1</accession>
<proteinExistence type="predicted"/>
<dbReference type="EMBL" id="JBHSMA010000013">
    <property type="protein sequence ID" value="MFC5412489.1"/>
    <property type="molecule type" value="Genomic_DNA"/>
</dbReference>